<comment type="cofactor">
    <cofactor evidence="1">
        <name>FAD</name>
        <dbReference type="ChEBI" id="CHEBI:57692"/>
    </cofactor>
</comment>
<dbReference type="SUPFAM" id="SSF51905">
    <property type="entry name" value="FAD/NAD(P)-binding domain"/>
    <property type="match status" value="2"/>
</dbReference>
<feature type="domain" description="FAD/NAD(P)-binding" evidence="15">
    <location>
        <begin position="222"/>
        <end position="564"/>
    </location>
</feature>
<dbReference type="FunFam" id="3.30.390.30:FF:000004">
    <property type="entry name" value="Thioredoxin reductase 1, cytoplasmic"/>
    <property type="match status" value="1"/>
</dbReference>
<comment type="catalytic activity">
    <reaction evidence="11">
        <text>[thioredoxin]-dithiol + NADP(+) = [thioredoxin]-disulfide + NADPH + H(+)</text>
        <dbReference type="Rhea" id="RHEA:20345"/>
        <dbReference type="Rhea" id="RHEA-COMP:10698"/>
        <dbReference type="Rhea" id="RHEA-COMP:10700"/>
        <dbReference type="ChEBI" id="CHEBI:15378"/>
        <dbReference type="ChEBI" id="CHEBI:29950"/>
        <dbReference type="ChEBI" id="CHEBI:50058"/>
        <dbReference type="ChEBI" id="CHEBI:57783"/>
        <dbReference type="ChEBI" id="CHEBI:58349"/>
        <dbReference type="EC" id="1.8.1.9"/>
    </reaction>
</comment>
<dbReference type="FunFam" id="3.50.50.60:FF:000190">
    <property type="entry name" value="Thioredoxin reductase"/>
    <property type="match status" value="1"/>
</dbReference>
<evidence type="ECO:0000256" key="7">
    <source>
        <dbReference type="ARBA" id="ARBA00022933"/>
    </source>
</evidence>
<evidence type="ECO:0000259" key="15">
    <source>
        <dbReference type="Pfam" id="PF07992"/>
    </source>
</evidence>
<dbReference type="PROSITE" id="PS51354">
    <property type="entry name" value="GLUTAREDOXIN_2"/>
    <property type="match status" value="1"/>
</dbReference>
<dbReference type="PANTHER" id="PTHR42737:SF8">
    <property type="entry name" value="THIOREDOXIN-DISULFIDE REDUCTASE"/>
    <property type="match status" value="1"/>
</dbReference>
<keyword evidence="6" id="KW-0521">NADP</keyword>
<dbReference type="GO" id="GO:0004362">
    <property type="term" value="F:glutathione-disulfide reductase (NADPH) activity"/>
    <property type="evidence" value="ECO:0007669"/>
    <property type="project" value="TreeGrafter"/>
</dbReference>
<dbReference type="SUPFAM" id="SSF52833">
    <property type="entry name" value="Thioredoxin-like"/>
    <property type="match status" value="1"/>
</dbReference>
<dbReference type="Pfam" id="PF07992">
    <property type="entry name" value="Pyr_redox_2"/>
    <property type="match status" value="1"/>
</dbReference>
<dbReference type="GO" id="GO:0006749">
    <property type="term" value="P:glutathione metabolic process"/>
    <property type="evidence" value="ECO:0007669"/>
    <property type="project" value="TreeGrafter"/>
</dbReference>
<dbReference type="Proteomes" id="UP000093561">
    <property type="component" value="Unassembled WGS sequence"/>
</dbReference>
<organism evidence="16 17">
    <name type="scientific">Wuchereria bancrofti</name>
    <dbReference type="NCBI Taxonomy" id="6293"/>
    <lineage>
        <taxon>Eukaryota</taxon>
        <taxon>Metazoa</taxon>
        <taxon>Ecdysozoa</taxon>
        <taxon>Nematoda</taxon>
        <taxon>Chromadorea</taxon>
        <taxon>Rhabditida</taxon>
        <taxon>Spirurina</taxon>
        <taxon>Spiruromorpha</taxon>
        <taxon>Filarioidea</taxon>
        <taxon>Onchocercidae</taxon>
        <taxon>Wuchereria</taxon>
    </lineage>
</organism>
<proteinExistence type="inferred from homology"/>
<dbReference type="InterPro" id="IPR006338">
    <property type="entry name" value="Thioredoxin/glutathione_Rdtase"/>
</dbReference>
<dbReference type="SUPFAM" id="SSF55424">
    <property type="entry name" value="FAD/NAD-linked reductases, dimerisation (C-terminal) domain"/>
    <property type="match status" value="1"/>
</dbReference>
<dbReference type="GO" id="GO:0005829">
    <property type="term" value="C:cytosol"/>
    <property type="evidence" value="ECO:0007669"/>
    <property type="project" value="TreeGrafter"/>
</dbReference>
<evidence type="ECO:0000259" key="14">
    <source>
        <dbReference type="Pfam" id="PF02852"/>
    </source>
</evidence>
<dbReference type="Gene3D" id="3.50.50.60">
    <property type="entry name" value="FAD/NAD(P)-binding domain"/>
    <property type="match status" value="2"/>
</dbReference>
<dbReference type="Gene3D" id="3.30.390.30">
    <property type="match status" value="1"/>
</dbReference>
<evidence type="ECO:0000256" key="4">
    <source>
        <dbReference type="ARBA" id="ARBA00022630"/>
    </source>
</evidence>
<accession>A0AAF5PIC7</accession>
<dbReference type="GO" id="GO:0005739">
    <property type="term" value="C:mitochondrion"/>
    <property type="evidence" value="ECO:0007669"/>
    <property type="project" value="TreeGrafter"/>
</dbReference>
<feature type="region of interest" description="Disordered" evidence="13">
    <location>
        <begin position="94"/>
        <end position="122"/>
    </location>
</feature>
<dbReference type="GO" id="GO:0034599">
    <property type="term" value="P:cellular response to oxidative stress"/>
    <property type="evidence" value="ECO:0007669"/>
    <property type="project" value="TreeGrafter"/>
</dbReference>
<evidence type="ECO:0000256" key="6">
    <source>
        <dbReference type="ARBA" id="ARBA00022857"/>
    </source>
</evidence>
<dbReference type="InterPro" id="IPR023753">
    <property type="entry name" value="FAD/NAD-binding_dom"/>
</dbReference>
<dbReference type="AlphaFoldDB" id="A0AAF5PIC7"/>
<sequence length="712" mass="79017">MWHSRILMQCFTSWYAVRVGVNIGVLEKSIGTRRIKKHSLIVFASKMYSEQPLTGFNRSKLEAFIRCCNWITCSRNVGRNDVSLQPNSAVHNSCNYKSTSEKRIRRGNRSEREASMSPISNRASSGASADAVLKSACEERILLAYADYNPDITKVMNLFSKYNETVNTVRVSNDAVKNILEIVGWPSMPIIFVKGNCCGGFKELYQLEESGSLNEWLKEHQYDLAVVGGGSGGLAAAKEAVRLGKKVVCLDFVKPSTMGTTWGLGGTCVNVGCIPKKLMHQAALLGEYIEDAKKFGWEIPEGAIKLNWHQLKNAVQNHIASLNWGYRVQLKEKSVTYMNSYATFTGSHELSVKSKKGKVEKVTADRFLIAVGLRPRFPDVPGALECCISSDDLFSLPYNPGKTLCVGASYVSLECAGFLKGIGNDVTVMVRSILLRGFDQDMAERIKKHMTEHGVKFVQCVPIKYERLKKPTDNGPGMIRVHTIQEDEDGTKEEVTEEFNTVLLAIGRDAMTDDLGLDIVRVNRAKSGKIIGRREQSVSCPYIYAIGDVLHGSPELTPVAIQGGKVLMRRLFTGNSELTEYDKIPTTVFTPLEYGSCGLSEYAAIQKYGKENINVYHNVFIPLEYAVTERKEKTHCYCKLICLKNEQDLILGFHILTPNAGEITQGFAIALKFDAKKANFDRLIGIHPTVAENFTTLTLVKEDGQALKATGC</sequence>
<dbReference type="InterPro" id="IPR012999">
    <property type="entry name" value="Pyr_OxRdtase_I_AS"/>
</dbReference>
<dbReference type="GO" id="GO:0050660">
    <property type="term" value="F:flavin adenine dinucleotide binding"/>
    <property type="evidence" value="ECO:0007669"/>
    <property type="project" value="InterPro"/>
</dbReference>
<dbReference type="Gene3D" id="3.40.30.10">
    <property type="entry name" value="Glutaredoxin"/>
    <property type="match status" value="1"/>
</dbReference>
<keyword evidence="8 12" id="KW-0560">Oxidoreductase</keyword>
<dbReference type="InterPro" id="IPR036249">
    <property type="entry name" value="Thioredoxin-like_sf"/>
</dbReference>
<feature type="domain" description="Pyridine nucleotide-disulphide oxidoreductase dimerisation" evidence="14">
    <location>
        <begin position="584"/>
        <end position="696"/>
    </location>
</feature>
<dbReference type="WBParaSite" id="mrna-Wban_01102">
    <property type="protein sequence ID" value="mrna-Wban_01102"/>
    <property type="gene ID" value="Wban_01102"/>
</dbReference>
<dbReference type="Pfam" id="PF02852">
    <property type="entry name" value="Pyr_redox_dim"/>
    <property type="match status" value="1"/>
</dbReference>
<dbReference type="InterPro" id="IPR036188">
    <property type="entry name" value="FAD/NAD-bd_sf"/>
</dbReference>
<keyword evidence="7" id="KW-0712">Selenocysteine</keyword>
<evidence type="ECO:0000256" key="12">
    <source>
        <dbReference type="RuleBase" id="RU003691"/>
    </source>
</evidence>
<evidence type="ECO:0000256" key="5">
    <source>
        <dbReference type="ARBA" id="ARBA00022827"/>
    </source>
</evidence>
<evidence type="ECO:0000256" key="13">
    <source>
        <dbReference type="SAM" id="MobiDB-lite"/>
    </source>
</evidence>
<dbReference type="InterPro" id="IPR016156">
    <property type="entry name" value="FAD/NAD-linked_Rdtase_dimer_sf"/>
</dbReference>
<evidence type="ECO:0000256" key="1">
    <source>
        <dbReference type="ARBA" id="ARBA00001974"/>
    </source>
</evidence>
<dbReference type="PROSITE" id="PS00076">
    <property type="entry name" value="PYRIDINE_REDOX_1"/>
    <property type="match status" value="1"/>
</dbReference>
<protein>
    <recommendedName>
        <fullName evidence="3">thioredoxin-disulfide reductase (NADPH)</fullName>
        <ecNumber evidence="3">1.8.1.9</ecNumber>
    </recommendedName>
</protein>
<keyword evidence="5 12" id="KW-0274">FAD</keyword>
<evidence type="ECO:0000256" key="2">
    <source>
        <dbReference type="ARBA" id="ARBA00007532"/>
    </source>
</evidence>
<dbReference type="CDD" id="cd02066">
    <property type="entry name" value="GRX_family"/>
    <property type="match status" value="1"/>
</dbReference>
<comment type="similarity">
    <text evidence="2 12">Belongs to the class-I pyridine nucleotide-disulfide oxidoreductase family.</text>
</comment>
<dbReference type="GO" id="GO:0045454">
    <property type="term" value="P:cell redox homeostasis"/>
    <property type="evidence" value="ECO:0007669"/>
    <property type="project" value="InterPro"/>
</dbReference>
<dbReference type="InterPro" id="IPR046952">
    <property type="entry name" value="GSHR/TRXR-like"/>
</dbReference>
<reference evidence="17" key="3">
    <citation type="submission" date="2024-02" db="UniProtKB">
        <authorList>
            <consortium name="WormBaseParasite"/>
        </authorList>
    </citation>
    <scope>IDENTIFICATION</scope>
    <source>
        <strain evidence="17">pt0022</strain>
    </source>
</reference>
<keyword evidence="4 12" id="KW-0285">Flavoprotein</keyword>
<dbReference type="InterPro" id="IPR004099">
    <property type="entry name" value="Pyr_nucl-diS_OxRdtase_dimer"/>
</dbReference>
<evidence type="ECO:0000256" key="9">
    <source>
        <dbReference type="ARBA" id="ARBA00023157"/>
    </source>
</evidence>
<dbReference type="PRINTS" id="PR00368">
    <property type="entry name" value="FADPNR"/>
</dbReference>
<reference evidence="16" key="1">
    <citation type="submission" date="2015-03" db="EMBL/GenBank/DDBJ databases">
        <title>Wuchereria bancrofti Genome Sequencing Papua New Guinea Strain.</title>
        <authorList>
            <person name="Small S.T."/>
            <person name="Serre D."/>
            <person name="Zimmerman P.A."/>
        </authorList>
    </citation>
    <scope>NUCLEOTIDE SEQUENCE [LARGE SCALE GENOMIC DNA]</scope>
    <source>
        <strain evidence="16">pt0022</strain>
    </source>
</reference>
<dbReference type="PANTHER" id="PTHR42737">
    <property type="entry name" value="GLUTATHIONE REDUCTASE"/>
    <property type="match status" value="1"/>
</dbReference>
<dbReference type="GO" id="GO:0004791">
    <property type="term" value="F:thioredoxin-disulfide reductase (NADPH) activity"/>
    <property type="evidence" value="ECO:0007669"/>
    <property type="project" value="UniProtKB-EC"/>
</dbReference>
<dbReference type="EC" id="1.8.1.9" evidence="3"/>
<evidence type="ECO:0000256" key="3">
    <source>
        <dbReference type="ARBA" id="ARBA00012610"/>
    </source>
</evidence>
<evidence type="ECO:0000313" key="17">
    <source>
        <dbReference type="WBParaSite" id="mrna-Wban_01102"/>
    </source>
</evidence>
<evidence type="ECO:0000256" key="8">
    <source>
        <dbReference type="ARBA" id="ARBA00023002"/>
    </source>
</evidence>
<keyword evidence="10 12" id="KW-0676">Redox-active center</keyword>
<evidence type="ECO:0000313" key="16">
    <source>
        <dbReference type="Proteomes" id="UP000093561"/>
    </source>
</evidence>
<name>A0AAF5PIC7_WUCBA</name>
<dbReference type="NCBIfam" id="TIGR01438">
    <property type="entry name" value="TGR"/>
    <property type="match status" value="1"/>
</dbReference>
<reference evidence="16" key="2">
    <citation type="journal article" date="2016" name="Mol. Ecol.">
        <title>Population genomics of the filarial nematode parasite Wuchereria bancrofti from mosquitoes.</title>
        <authorList>
            <person name="Small S.T."/>
            <person name="Reimer L.J."/>
            <person name="Tisch D.J."/>
            <person name="King C.L."/>
            <person name="Christensen B.M."/>
            <person name="Siba P.M."/>
            <person name="Kazura J.W."/>
            <person name="Serre D."/>
            <person name="Zimmerman P.A."/>
        </authorList>
    </citation>
    <scope>NUCLEOTIDE SEQUENCE</scope>
    <source>
        <strain evidence="16">pt0022</strain>
    </source>
</reference>
<keyword evidence="9" id="KW-1015">Disulfide bond</keyword>
<evidence type="ECO:0000256" key="10">
    <source>
        <dbReference type="ARBA" id="ARBA00023284"/>
    </source>
</evidence>
<dbReference type="PRINTS" id="PR00411">
    <property type="entry name" value="PNDRDTASEI"/>
</dbReference>
<evidence type="ECO:0000256" key="11">
    <source>
        <dbReference type="ARBA" id="ARBA00048132"/>
    </source>
</evidence>